<accession>A0ABW6BYS1</accession>
<evidence type="ECO:0000256" key="2">
    <source>
        <dbReference type="PIRNR" id="PIRNR001365"/>
    </source>
</evidence>
<dbReference type="InterPro" id="IPR013785">
    <property type="entry name" value="Aldolase_TIM"/>
</dbReference>
<dbReference type="RefSeq" id="WP_377489368.1">
    <property type="nucleotide sequence ID" value="NZ_JBHUOX010000022.1"/>
</dbReference>
<dbReference type="SUPFAM" id="SSF51569">
    <property type="entry name" value="Aldolase"/>
    <property type="match status" value="1"/>
</dbReference>
<dbReference type="Proteomes" id="UP001597641">
    <property type="component" value="Unassembled WGS sequence"/>
</dbReference>
<gene>
    <name evidence="3" type="ORF">ACFS7Z_21495</name>
</gene>
<name>A0ABW6BYS1_9BACT</name>
<evidence type="ECO:0000256" key="1">
    <source>
        <dbReference type="ARBA" id="ARBA00023239"/>
    </source>
</evidence>
<comment type="similarity">
    <text evidence="2">Belongs to the DapA family.</text>
</comment>
<dbReference type="CDD" id="cd00408">
    <property type="entry name" value="DHDPS-like"/>
    <property type="match status" value="1"/>
</dbReference>
<keyword evidence="1 2" id="KW-0456">Lyase</keyword>
<proteinExistence type="inferred from homology"/>
<reference evidence="4" key="1">
    <citation type="journal article" date="2019" name="Int. J. Syst. Evol. Microbiol.">
        <title>The Global Catalogue of Microorganisms (GCM) 10K type strain sequencing project: providing services to taxonomists for standard genome sequencing and annotation.</title>
        <authorList>
            <consortium name="The Broad Institute Genomics Platform"/>
            <consortium name="The Broad Institute Genome Sequencing Center for Infectious Disease"/>
            <person name="Wu L."/>
            <person name="Ma J."/>
        </authorList>
    </citation>
    <scope>NUCLEOTIDE SEQUENCE [LARGE SCALE GENOMIC DNA]</scope>
    <source>
        <strain evidence="4">KCTC 23984</strain>
    </source>
</reference>
<protein>
    <submittedName>
        <fullName evidence="3">Dihydrodipicolinate synthase family protein</fullName>
    </submittedName>
</protein>
<dbReference type="PIRSF" id="PIRSF001365">
    <property type="entry name" value="DHDPS"/>
    <property type="match status" value="1"/>
</dbReference>
<keyword evidence="4" id="KW-1185">Reference proteome</keyword>
<dbReference type="Pfam" id="PF00701">
    <property type="entry name" value="DHDPS"/>
    <property type="match status" value="1"/>
</dbReference>
<comment type="caution">
    <text evidence="3">The sequence shown here is derived from an EMBL/GenBank/DDBJ whole genome shotgun (WGS) entry which is preliminary data.</text>
</comment>
<dbReference type="PANTHER" id="PTHR12128">
    <property type="entry name" value="DIHYDRODIPICOLINATE SYNTHASE"/>
    <property type="match status" value="1"/>
</dbReference>
<dbReference type="EMBL" id="JBHUOX010000022">
    <property type="protein sequence ID" value="MFD3002955.1"/>
    <property type="molecule type" value="Genomic_DNA"/>
</dbReference>
<evidence type="ECO:0000313" key="4">
    <source>
        <dbReference type="Proteomes" id="UP001597641"/>
    </source>
</evidence>
<dbReference type="PANTHER" id="PTHR12128:SF72">
    <property type="entry name" value="DIHYDRODIPICOLINATE SYNTHASE"/>
    <property type="match status" value="1"/>
</dbReference>
<dbReference type="SMART" id="SM01130">
    <property type="entry name" value="DHDPS"/>
    <property type="match status" value="1"/>
</dbReference>
<dbReference type="PRINTS" id="PR00146">
    <property type="entry name" value="DHPICSNTHASE"/>
</dbReference>
<dbReference type="InterPro" id="IPR002220">
    <property type="entry name" value="DapA-like"/>
</dbReference>
<organism evidence="3 4">
    <name type="scientific">Pontibacter toksunensis</name>
    <dbReference type="NCBI Taxonomy" id="1332631"/>
    <lineage>
        <taxon>Bacteria</taxon>
        <taxon>Pseudomonadati</taxon>
        <taxon>Bacteroidota</taxon>
        <taxon>Cytophagia</taxon>
        <taxon>Cytophagales</taxon>
        <taxon>Hymenobacteraceae</taxon>
        <taxon>Pontibacter</taxon>
    </lineage>
</organism>
<dbReference type="Gene3D" id="3.20.20.70">
    <property type="entry name" value="Aldolase class I"/>
    <property type="match status" value="1"/>
</dbReference>
<sequence>MLRKKYISYNKTIRHMRVEWEGVFPAVTTKFTEDDRLDIEAFLANIGAQLAAGVSGIILGGTLGEASTLSEEEKAVLVRETVSFVEGRVPVILNIAEQTTAGAVEAAASAGRNGASGLMLLPPMRYKADERETVAYFKAVAASTHLPIMIYNNPIDYRILVTLDMFSELVECDNIQAVKESTREVGNITRMHNRFGERFRILSGVDTIALESLVLGADGWVAGLVCAFPRETVAIYELVKAGRLKEAVALNRWFYPLLELDVHPKLVQNIKLAEVHTGLGTEQVRLPRLPLEGEEREQVLHIIQQALSTRPNLDDMLDGQQVTQKRRVAAE</sequence>
<evidence type="ECO:0000313" key="3">
    <source>
        <dbReference type="EMBL" id="MFD3002955.1"/>
    </source>
</evidence>